<dbReference type="EMBL" id="BAABAA010000001">
    <property type="protein sequence ID" value="GAA3540721.1"/>
    <property type="molecule type" value="Genomic_DNA"/>
</dbReference>
<dbReference type="InterPro" id="IPR021421">
    <property type="entry name" value="DUF3071"/>
</dbReference>
<protein>
    <recommendedName>
        <fullName evidence="2">DUF3071 domain-containing protein</fullName>
    </recommendedName>
</protein>
<feature type="compositionally biased region" description="Low complexity" evidence="1">
    <location>
        <begin position="404"/>
        <end position="443"/>
    </location>
</feature>
<dbReference type="NCBIfam" id="NF040712">
    <property type="entry name" value="SepH"/>
    <property type="match status" value="1"/>
</dbReference>
<keyword evidence="4" id="KW-1185">Reference proteome</keyword>
<comment type="caution">
    <text evidence="3">The sequence shown here is derived from an EMBL/GenBank/DDBJ whole genome shotgun (WGS) entry which is preliminary data.</text>
</comment>
<reference evidence="4" key="1">
    <citation type="journal article" date="2019" name="Int. J. Syst. Evol. Microbiol.">
        <title>The Global Catalogue of Microorganisms (GCM) 10K type strain sequencing project: providing services to taxonomists for standard genome sequencing and annotation.</title>
        <authorList>
            <consortium name="The Broad Institute Genomics Platform"/>
            <consortium name="The Broad Institute Genome Sequencing Center for Infectious Disease"/>
            <person name="Wu L."/>
            <person name="Ma J."/>
        </authorList>
    </citation>
    <scope>NUCLEOTIDE SEQUENCE [LARGE SCALE GENOMIC DNA]</scope>
    <source>
        <strain evidence="4">JCM 16928</strain>
    </source>
</reference>
<dbReference type="InterPro" id="IPR047682">
    <property type="entry name" value="SepH-like"/>
</dbReference>
<feature type="compositionally biased region" description="Basic and acidic residues" evidence="1">
    <location>
        <begin position="243"/>
        <end position="272"/>
    </location>
</feature>
<evidence type="ECO:0000313" key="3">
    <source>
        <dbReference type="EMBL" id="GAA3540721.1"/>
    </source>
</evidence>
<feature type="compositionally biased region" description="Basic and acidic residues" evidence="1">
    <location>
        <begin position="321"/>
        <end position="339"/>
    </location>
</feature>
<accession>A0ABP6VW07</accession>
<dbReference type="RefSeq" id="WP_344836877.1">
    <property type="nucleotide sequence ID" value="NZ_BAABAA010000001.1"/>
</dbReference>
<feature type="compositionally biased region" description="Basic and acidic residues" evidence="1">
    <location>
        <begin position="354"/>
        <end position="375"/>
    </location>
</feature>
<evidence type="ECO:0000259" key="2">
    <source>
        <dbReference type="Pfam" id="PF11268"/>
    </source>
</evidence>
<sequence>MREARLVGLSQDGKQLILALAETGEEFAVPVDDRLRAALRGDRARLGQLEIQMESALRPRDIQARIRAGESPEAVAAVAQMPMERVMAFAGPVLAERDHVASLAQRASVRRRGGGDAPTRNLGAWVTERLRIRGVDPASAEWDAWRRDDGRWAVRVSYFVEENDEKVAMFAYDAPGRYAVPDDDEARWLVGEQAQVIAPQPTSERRLTAVADFDLSLAPDHGADSYEAGFEDTISLPRGRAAQADRDANRDTGRGFGRDPEYGTARDVERGPRRVHSVPSPDEEPTLIDVPIEPPPTLRPAVRAVERPAQLPVEAPPLSSPEERAAAPENRFTERRMPPPDRPAPAEQPPAAREAARPAEPRRDAPRPADPRPAARESGPAEGHGLGGVRPAAPKPADPRRSAEPVGGQPAGQPGPAQPAAGQAAPGQAPAAEPAGAAPAAEAPAEEKKKPAKRGSKRASVPSWDEIMFGKKAD</sequence>
<feature type="region of interest" description="Disordered" evidence="1">
    <location>
        <begin position="230"/>
        <end position="474"/>
    </location>
</feature>
<dbReference type="Proteomes" id="UP001501222">
    <property type="component" value="Unassembled WGS sequence"/>
</dbReference>
<dbReference type="Pfam" id="PF11268">
    <property type="entry name" value="DUF3071"/>
    <property type="match status" value="1"/>
</dbReference>
<gene>
    <name evidence="3" type="ORF">GCM10022235_05320</name>
</gene>
<organism evidence="3 4">
    <name type="scientific">Kribbella ginsengisoli</name>
    <dbReference type="NCBI Taxonomy" id="363865"/>
    <lineage>
        <taxon>Bacteria</taxon>
        <taxon>Bacillati</taxon>
        <taxon>Actinomycetota</taxon>
        <taxon>Actinomycetes</taxon>
        <taxon>Propionibacteriales</taxon>
        <taxon>Kribbellaceae</taxon>
        <taxon>Kribbella</taxon>
    </lineage>
</organism>
<evidence type="ECO:0000313" key="4">
    <source>
        <dbReference type="Proteomes" id="UP001501222"/>
    </source>
</evidence>
<proteinExistence type="predicted"/>
<name>A0ABP6VW07_9ACTN</name>
<feature type="domain" description="DUF3071" evidence="2">
    <location>
        <begin position="1"/>
        <end position="172"/>
    </location>
</feature>
<evidence type="ECO:0000256" key="1">
    <source>
        <dbReference type="SAM" id="MobiDB-lite"/>
    </source>
</evidence>